<dbReference type="InterPro" id="IPR010599">
    <property type="entry name" value="CNK2/3_dom"/>
</dbReference>
<evidence type="ECO:0000313" key="9">
    <source>
        <dbReference type="Proteomes" id="UP000694390"/>
    </source>
</evidence>
<feature type="compositionally biased region" description="Pro residues" evidence="3">
    <location>
        <begin position="652"/>
        <end position="665"/>
    </location>
</feature>
<evidence type="ECO:0000256" key="2">
    <source>
        <dbReference type="ARBA" id="ARBA00022553"/>
    </source>
</evidence>
<feature type="compositionally biased region" description="Low complexity" evidence="3">
    <location>
        <begin position="681"/>
        <end position="691"/>
    </location>
</feature>
<reference evidence="8" key="2">
    <citation type="submission" date="2025-09" db="UniProtKB">
        <authorList>
            <consortium name="Ensembl"/>
        </authorList>
    </citation>
    <scope>IDENTIFICATION</scope>
</reference>
<dbReference type="Pfam" id="PF06663">
    <property type="entry name" value="CNK2_3_dom"/>
    <property type="match status" value="1"/>
</dbReference>
<feature type="compositionally biased region" description="Basic residues" evidence="3">
    <location>
        <begin position="497"/>
        <end position="512"/>
    </location>
</feature>
<feature type="region of interest" description="Disordered" evidence="3">
    <location>
        <begin position="273"/>
        <end position="301"/>
    </location>
</feature>
<feature type="compositionally biased region" description="Basic and acidic residues" evidence="3">
    <location>
        <begin position="841"/>
        <end position="853"/>
    </location>
</feature>
<dbReference type="SMART" id="SM00233">
    <property type="entry name" value="PH"/>
    <property type="match status" value="1"/>
</dbReference>
<dbReference type="Proteomes" id="UP000694390">
    <property type="component" value="Unassembled WGS sequence"/>
</dbReference>
<dbReference type="InterPro" id="IPR001849">
    <property type="entry name" value="PH_domain"/>
</dbReference>
<dbReference type="InterPro" id="IPR036034">
    <property type="entry name" value="PDZ_sf"/>
</dbReference>
<protein>
    <submittedName>
        <fullName evidence="8">Connector enhancer of kinase suppressor of Ras 2</fullName>
    </submittedName>
</protein>
<feature type="region of interest" description="Disordered" evidence="3">
    <location>
        <begin position="632"/>
        <end position="717"/>
    </location>
</feature>
<dbReference type="SUPFAM" id="SSF47769">
    <property type="entry name" value="SAM/Pointed domain"/>
    <property type="match status" value="1"/>
</dbReference>
<dbReference type="PANTHER" id="PTHR12844:SF21">
    <property type="entry name" value="CONNECTOR ENHANCER OF KINASE SUPPRESSOR OF RAS 2"/>
    <property type="match status" value="1"/>
</dbReference>
<dbReference type="Pfam" id="PF10534">
    <property type="entry name" value="CRIC_ras_sig"/>
    <property type="match status" value="1"/>
</dbReference>
<sequence>MALIMEPVSKWSPSQVVDWMKGLDDCLQQYIKNFEREKISGDQLLRITHQELEDLGVTRIGHQELILEAVDLLCALNYGLETENLKTLSHKLNASAKNLQNFITGRRRSGHYDGRTSRKLPNDFLTSVVDLIGAAKSLLAWLDRSPFAAVTDYSVTRNNVIQLCLELTTIVQQDCTVYETENKILHVCKTLSGVCDHIISLSSDPLVSQSAHLEVIQLTNIKPSEGLGMYIKSTYDGLHVITGTTENSPADRCKKIHAGDEVIQVNHQTVPLIPRSPTSSVATPSSTISTPTKRDSSALQDLYIPPPPAEPYIPRDEKGNLPCDDIGRHIVGKPVHKGSESPNSFLDQEYRKRFNVVEEDAVLYCYEYEKGRTGGSGRRESTPTYGKLRPISMPVEYNWVGDYEDPNKIKRDSRRENSLLRYMSNEKIAQDDYMFQRNSKKDTGKKSKKKGEKSNSPSHYSLLPSLQMDSLRQEVIGTPGPDTTYYHTFQQSSLQQKTKKKNKAPIPGKSKRRISCKDLGRGDCEGWLWKKKDAKSYFSQKWKKYWFVLKDTSLYWYMNEEDEKAEGFISLPEFKIDRASECRKKYAFKACHPKIKSFYFAAEHLDDMNRWLNRINMLAAGCAERERIKQEQDYWSESDKEEADTPSTPKQDSPPPPYDTYPRPPSMSCASPFVEPKHSRLSSTETSQSQSSHEEFRQEAVGSTTESPVRKTASQRRSWQDLIETPLTSSGLHYLQTLPLEDSVFSDSIVISPEHRRQSTLPTQKCHLQDHYGPFPLVEGERKQVLNGNGGKPRSFTLPRDSGFNHCCQNLSVSASDHQEDVQQKKLDEEEEEGKAAAENQEDKTETVEEKPADSLQDLYRALEQASLSPLGEYRISSKLEYKKFFIKRCSDPVVNEKLHQLRILKSTLKAREGEVAIIDKVLDNPDLTSKDFQEWKQMYLDLFLDICQNSNPRDPVNGSSEVDALIASLAHTHSYIETHV</sequence>
<dbReference type="OrthoDB" id="74412at2759"/>
<feature type="domain" description="CRIC" evidence="7">
    <location>
        <begin position="84"/>
        <end position="178"/>
    </location>
</feature>
<dbReference type="FunFam" id="1.10.150.50:FF:000019">
    <property type="entry name" value="Connector enhancer of kinase suppressor of Ras 2"/>
    <property type="match status" value="1"/>
</dbReference>
<feature type="region of interest" description="Disordered" evidence="3">
    <location>
        <begin position="490"/>
        <end position="512"/>
    </location>
</feature>
<dbReference type="GO" id="GO:0009966">
    <property type="term" value="P:regulation of signal transduction"/>
    <property type="evidence" value="ECO:0007669"/>
    <property type="project" value="InterPro"/>
</dbReference>
<dbReference type="GO" id="GO:0014069">
    <property type="term" value="C:postsynaptic density"/>
    <property type="evidence" value="ECO:0007669"/>
    <property type="project" value="Ensembl"/>
</dbReference>
<dbReference type="InterPro" id="IPR051566">
    <property type="entry name" value="CNKSR"/>
</dbReference>
<dbReference type="InterPro" id="IPR011993">
    <property type="entry name" value="PH-like_dom_sf"/>
</dbReference>
<dbReference type="SUPFAM" id="SSF50156">
    <property type="entry name" value="PDZ domain-like"/>
    <property type="match status" value="1"/>
</dbReference>
<evidence type="ECO:0000313" key="8">
    <source>
        <dbReference type="Ensembl" id="ENSGEVP00005004101.1"/>
    </source>
</evidence>
<dbReference type="RefSeq" id="XP_030430539.1">
    <property type="nucleotide sequence ID" value="XM_030574679.1"/>
</dbReference>
<dbReference type="InterPro" id="IPR017874">
    <property type="entry name" value="CRIC_domain"/>
</dbReference>
<feature type="compositionally biased region" description="Low complexity" evidence="3">
    <location>
        <begin position="275"/>
        <end position="291"/>
    </location>
</feature>
<dbReference type="Pfam" id="PF00169">
    <property type="entry name" value="PH"/>
    <property type="match status" value="1"/>
</dbReference>
<evidence type="ECO:0000259" key="7">
    <source>
        <dbReference type="PROSITE" id="PS51290"/>
    </source>
</evidence>
<dbReference type="InterPro" id="IPR013761">
    <property type="entry name" value="SAM/pointed_sf"/>
</dbReference>
<dbReference type="Pfam" id="PF00536">
    <property type="entry name" value="SAM_1"/>
    <property type="match status" value="1"/>
</dbReference>
<dbReference type="CDD" id="cd09511">
    <property type="entry name" value="SAM_CNK1_2_3-suppressor"/>
    <property type="match status" value="1"/>
</dbReference>
<dbReference type="Ensembl" id="ENSGEVT00005004280.1">
    <property type="protein sequence ID" value="ENSGEVP00005004101.1"/>
    <property type="gene ID" value="ENSGEVG00005002617.1"/>
</dbReference>
<comment type="similarity">
    <text evidence="1">Belongs to the CNKSR family.</text>
</comment>
<dbReference type="Gene3D" id="2.30.29.30">
    <property type="entry name" value="Pleckstrin-homology domain (PH domain)/Phosphotyrosine-binding domain (PTB)"/>
    <property type="match status" value="1"/>
</dbReference>
<name>A0A8C4VLC9_9SAUR</name>
<feature type="region of interest" description="Disordered" evidence="3">
    <location>
        <begin position="431"/>
        <end position="463"/>
    </location>
</feature>
<dbReference type="GeneID" id="115657202"/>
<dbReference type="FunFam" id="2.30.42.10:FF:000060">
    <property type="entry name" value="Connector enhancer of kinase suppressor of Ras 2"/>
    <property type="match status" value="1"/>
</dbReference>
<keyword evidence="2" id="KW-0597">Phosphoprotein</keyword>
<evidence type="ECO:0000259" key="4">
    <source>
        <dbReference type="PROSITE" id="PS50003"/>
    </source>
</evidence>
<dbReference type="GO" id="GO:0005737">
    <property type="term" value="C:cytoplasm"/>
    <property type="evidence" value="ECO:0007669"/>
    <property type="project" value="InterPro"/>
</dbReference>
<dbReference type="InterPro" id="IPR001660">
    <property type="entry name" value="SAM"/>
</dbReference>
<reference evidence="8" key="1">
    <citation type="submission" date="2025-08" db="UniProtKB">
        <authorList>
            <consortium name="Ensembl"/>
        </authorList>
    </citation>
    <scope>IDENTIFICATION</scope>
</reference>
<feature type="domain" description="PDZ" evidence="6">
    <location>
        <begin position="215"/>
        <end position="270"/>
    </location>
</feature>
<dbReference type="PROSITE" id="PS50106">
    <property type="entry name" value="PDZ"/>
    <property type="match status" value="1"/>
</dbReference>
<dbReference type="CDD" id="cd06748">
    <property type="entry name" value="PDZ_CNK1_2_3-like"/>
    <property type="match status" value="1"/>
</dbReference>
<proteinExistence type="inferred from homology"/>
<dbReference type="PROSITE" id="PS51290">
    <property type="entry name" value="CRIC"/>
    <property type="match status" value="1"/>
</dbReference>
<dbReference type="GO" id="GO:0035556">
    <property type="term" value="P:intracellular signal transduction"/>
    <property type="evidence" value="ECO:0007669"/>
    <property type="project" value="Ensembl"/>
</dbReference>
<dbReference type="GeneTree" id="ENSGT00940000156709"/>
<accession>A0A8C4VLC9</accession>
<feature type="compositionally biased region" description="Basic and acidic residues" evidence="3">
    <location>
        <begin position="817"/>
        <end position="828"/>
    </location>
</feature>
<evidence type="ECO:0000259" key="5">
    <source>
        <dbReference type="PROSITE" id="PS50105"/>
    </source>
</evidence>
<keyword evidence="9" id="KW-1185">Reference proteome</keyword>
<dbReference type="InterPro" id="IPR049628">
    <property type="entry name" value="CNK1-3_SAM"/>
</dbReference>
<organism evidence="8 9">
    <name type="scientific">Gopherus evgoodei</name>
    <name type="common">Goodes thornscrub tortoise</name>
    <dbReference type="NCBI Taxonomy" id="1825980"/>
    <lineage>
        <taxon>Eukaryota</taxon>
        <taxon>Metazoa</taxon>
        <taxon>Chordata</taxon>
        <taxon>Craniata</taxon>
        <taxon>Vertebrata</taxon>
        <taxon>Euteleostomi</taxon>
        <taxon>Archelosauria</taxon>
        <taxon>Testudinata</taxon>
        <taxon>Testudines</taxon>
        <taxon>Cryptodira</taxon>
        <taxon>Durocryptodira</taxon>
        <taxon>Testudinoidea</taxon>
        <taxon>Testudinidae</taxon>
        <taxon>Gopherus</taxon>
    </lineage>
</organism>
<dbReference type="GO" id="GO:0099084">
    <property type="term" value="P:postsynaptic specialization organization"/>
    <property type="evidence" value="ECO:0007669"/>
    <property type="project" value="Ensembl"/>
</dbReference>
<evidence type="ECO:0000256" key="3">
    <source>
        <dbReference type="SAM" id="MobiDB-lite"/>
    </source>
</evidence>
<dbReference type="CDD" id="cd01260">
    <property type="entry name" value="PH_CNK_mammalian-like"/>
    <property type="match status" value="1"/>
</dbReference>
<feature type="domain" description="PH" evidence="4">
    <location>
        <begin position="521"/>
        <end position="620"/>
    </location>
</feature>
<feature type="compositionally biased region" description="Acidic residues" evidence="3">
    <location>
        <begin position="634"/>
        <end position="644"/>
    </location>
</feature>
<dbReference type="SMART" id="SM00454">
    <property type="entry name" value="SAM"/>
    <property type="match status" value="1"/>
</dbReference>
<dbReference type="PROSITE" id="PS50003">
    <property type="entry name" value="PH_DOMAIN"/>
    <property type="match status" value="1"/>
</dbReference>
<evidence type="ECO:0000259" key="6">
    <source>
        <dbReference type="PROSITE" id="PS50106"/>
    </source>
</evidence>
<feature type="region of interest" description="Disordered" evidence="3">
    <location>
        <begin position="815"/>
        <end position="853"/>
    </location>
</feature>
<dbReference type="PANTHER" id="PTHR12844">
    <property type="entry name" value="CONNECTOR ENCHANCER OF KINASE SUPPRESSOR OF RAS"/>
    <property type="match status" value="1"/>
</dbReference>
<dbReference type="GO" id="GO:0098978">
    <property type="term" value="C:glutamatergic synapse"/>
    <property type="evidence" value="ECO:0007669"/>
    <property type="project" value="Ensembl"/>
</dbReference>
<dbReference type="InterPro" id="IPR001478">
    <property type="entry name" value="PDZ"/>
</dbReference>
<feature type="domain" description="SAM" evidence="5">
    <location>
        <begin position="11"/>
        <end position="76"/>
    </location>
</feature>
<dbReference type="PROSITE" id="PS50105">
    <property type="entry name" value="SAM_DOMAIN"/>
    <property type="match status" value="1"/>
</dbReference>
<evidence type="ECO:0000256" key="1">
    <source>
        <dbReference type="ARBA" id="ARBA00009498"/>
    </source>
</evidence>
<dbReference type="FunFam" id="2.30.29.30:FF:000092">
    <property type="entry name" value="Connector enhancer of kinase suppressor of Ras 2"/>
    <property type="match status" value="1"/>
</dbReference>
<dbReference type="GO" id="GO:0005886">
    <property type="term" value="C:plasma membrane"/>
    <property type="evidence" value="ECO:0007669"/>
    <property type="project" value="Ensembl"/>
</dbReference>
<dbReference type="Gene3D" id="2.30.42.10">
    <property type="match status" value="1"/>
</dbReference>
<dbReference type="Gene3D" id="1.10.150.50">
    <property type="entry name" value="Transcription Factor, Ets-1"/>
    <property type="match status" value="1"/>
</dbReference>
<dbReference type="GO" id="GO:0019901">
    <property type="term" value="F:protein kinase binding"/>
    <property type="evidence" value="ECO:0007669"/>
    <property type="project" value="Ensembl"/>
</dbReference>
<dbReference type="AlphaFoldDB" id="A0A8C4VLC9"/>
<gene>
    <name evidence="8" type="primary">CNKSR2</name>
</gene>
<dbReference type="CTD" id="22866"/>
<dbReference type="SUPFAM" id="SSF50729">
    <property type="entry name" value="PH domain-like"/>
    <property type="match status" value="1"/>
</dbReference>